<evidence type="ECO:0000313" key="2">
    <source>
        <dbReference type="Proteomes" id="UP000053681"/>
    </source>
</evidence>
<reference evidence="1 2" key="1">
    <citation type="submission" date="2015-11" db="EMBL/GenBank/DDBJ databases">
        <title>Bacillus caseinolyticus sp nov.</title>
        <authorList>
            <person name="Dastager S.G."/>
            <person name="Mawlankar R."/>
        </authorList>
    </citation>
    <scope>NUCLEOTIDE SEQUENCE [LARGE SCALE GENOMIC DNA]</scope>
    <source>
        <strain evidence="1 2">SGD-V-76</strain>
    </source>
</reference>
<protein>
    <recommendedName>
        <fullName evidence="3">DUF2971 domain-containing protein</fullName>
    </recommendedName>
</protein>
<dbReference type="EMBL" id="LNQP01000005">
    <property type="protein sequence ID" value="KSU89481.1"/>
    <property type="molecule type" value="Genomic_DNA"/>
</dbReference>
<sequence length="281" mass="33111">MDLGYKDKAAHHAMGFESSYDYYDEQYKINDNPTVWRYMNADHFESLLSTKSLFFTKPTAFLDPLSTNYMMWNMRDVDKSMFATTEDLKSYLEKVYEFSALSSWHINEHESAGMWDLFLKSQDGIAIRTTYDRLLGSIKDLRYKVFARKVQYIDFAKKQVSENIFDTLFYKRKSYSYENELRLLIIASRIDAWKSQQLFIKEEIYASEWQARMDALKERSFAFSHLHGNLVRCDLAHLLTEIYVSPKSSPAFVQKIKALLSDHGLAYKDVIQSDLAKDYIY</sequence>
<gene>
    <name evidence="1" type="ORF">AS180_02745</name>
</gene>
<evidence type="ECO:0000313" key="1">
    <source>
        <dbReference type="EMBL" id="KSU89481.1"/>
    </source>
</evidence>
<comment type="caution">
    <text evidence="1">The sequence shown here is derived from an EMBL/GenBank/DDBJ whole genome shotgun (WGS) entry which is preliminary data.</text>
</comment>
<accession>A0A0V8JQW1</accession>
<dbReference type="Proteomes" id="UP000053681">
    <property type="component" value="Unassembled WGS sequence"/>
</dbReference>
<organism evidence="1 2">
    <name type="scientific">Priestia veravalensis</name>
    <dbReference type="NCBI Taxonomy" id="1414648"/>
    <lineage>
        <taxon>Bacteria</taxon>
        <taxon>Bacillati</taxon>
        <taxon>Bacillota</taxon>
        <taxon>Bacilli</taxon>
        <taxon>Bacillales</taxon>
        <taxon>Bacillaceae</taxon>
        <taxon>Priestia</taxon>
    </lineage>
</organism>
<evidence type="ECO:0008006" key="3">
    <source>
        <dbReference type="Google" id="ProtNLM"/>
    </source>
</evidence>
<keyword evidence="2" id="KW-1185">Reference proteome</keyword>
<dbReference type="AlphaFoldDB" id="A0A0V8JQW1"/>
<dbReference type="RefSeq" id="WP_025911001.1">
    <property type="nucleotide sequence ID" value="NZ_KQ758628.1"/>
</dbReference>
<name>A0A0V8JQW1_9BACI</name>
<proteinExistence type="predicted"/>